<evidence type="ECO:0000256" key="1">
    <source>
        <dbReference type="SAM" id="Phobius"/>
    </source>
</evidence>
<accession>A0A2A2ANR1</accession>
<feature type="transmembrane region" description="Helical" evidence="1">
    <location>
        <begin position="381"/>
        <end position="398"/>
    </location>
</feature>
<organism evidence="2 3">
    <name type="scientific">Vandammella animalimorsus</name>
    <dbReference type="NCBI Taxonomy" id="2029117"/>
    <lineage>
        <taxon>Bacteria</taxon>
        <taxon>Pseudomonadati</taxon>
        <taxon>Pseudomonadota</taxon>
        <taxon>Betaproteobacteria</taxon>
        <taxon>Burkholderiales</taxon>
        <taxon>Comamonadaceae</taxon>
        <taxon>Vandammella</taxon>
    </lineage>
</organism>
<sequence length="415" mass="45557">MPGRSASKPLAPASSSAGRWRSAGWVLLYLLISALALARSLPWWEPVYAHTAWYFDYTQGFVKRGLAGELLRLAGLAPTHATLRHISLGLSAAFWLSASLLLWRLYQRSGRHSGMAWLALAFASSSATWQHWLIDAGRLDHLLLALALAGMALLATVQRPALALALVLPLNLLALLVHEAALLLFIPLLLTWWHYRQGPAARGWILACAALSALAAVLIAALGAREPLDFAEDFARQQARAGGWLVAESYAVPYQGGLRHNVQLSLQRLGDVRQLYYHLELLLLCLLPHAWLLWQAGRQPAAAPIPASASASAAAPAPARPILWRAWLLACLAPCLLYAVSIDFYRWWAWAICNLYLAVMLLCLCDAPLRTRLAHALAEQRTVLLYLIASTLLMGGLGPDNPYPLVTLHTRWGEL</sequence>
<feature type="transmembrane region" description="Helical" evidence="1">
    <location>
        <begin position="322"/>
        <end position="341"/>
    </location>
</feature>
<dbReference type="Proteomes" id="UP000218644">
    <property type="component" value="Unassembled WGS sequence"/>
</dbReference>
<proteinExistence type="predicted"/>
<keyword evidence="1" id="KW-1133">Transmembrane helix</keyword>
<dbReference type="AlphaFoldDB" id="A0A2A2ANR1"/>
<protein>
    <submittedName>
        <fullName evidence="2">Uncharacterized protein</fullName>
    </submittedName>
</protein>
<feature type="transmembrane region" description="Helical" evidence="1">
    <location>
        <begin position="204"/>
        <end position="224"/>
    </location>
</feature>
<keyword evidence="1" id="KW-0472">Membrane</keyword>
<feature type="transmembrane region" description="Helical" evidence="1">
    <location>
        <begin position="142"/>
        <end position="166"/>
    </location>
</feature>
<evidence type="ECO:0000313" key="3">
    <source>
        <dbReference type="Proteomes" id="UP000218644"/>
    </source>
</evidence>
<keyword evidence="1" id="KW-0812">Transmembrane</keyword>
<dbReference type="EMBL" id="NSJD01000020">
    <property type="protein sequence ID" value="PAT39259.1"/>
    <property type="molecule type" value="Genomic_DNA"/>
</dbReference>
<reference evidence="2 3" key="1">
    <citation type="submission" date="2017-08" db="EMBL/GenBank/DDBJ databases">
        <title>WGS of Clinical strains of the CDC Group NO-1 linked to zoonotic infections in humans.</title>
        <authorList>
            <person name="Bernier A.-M."/>
            <person name="Bernard K."/>
        </authorList>
    </citation>
    <scope>NUCLEOTIDE SEQUENCE [LARGE SCALE GENOMIC DNA]</scope>
    <source>
        <strain evidence="2 3">NML79-0751</strain>
    </source>
</reference>
<feature type="transmembrane region" description="Helical" evidence="1">
    <location>
        <begin position="86"/>
        <end position="106"/>
    </location>
</feature>
<feature type="transmembrane region" description="Helical" evidence="1">
    <location>
        <begin position="172"/>
        <end position="192"/>
    </location>
</feature>
<feature type="transmembrane region" description="Helical" evidence="1">
    <location>
        <begin position="347"/>
        <end position="369"/>
    </location>
</feature>
<name>A0A2A2ANR1_9BURK</name>
<dbReference type="RefSeq" id="WP_095557476.1">
    <property type="nucleotide sequence ID" value="NZ_NSJD01000020.1"/>
</dbReference>
<gene>
    <name evidence="2" type="ORF">CK623_10905</name>
</gene>
<evidence type="ECO:0000313" key="2">
    <source>
        <dbReference type="EMBL" id="PAT39259.1"/>
    </source>
</evidence>
<comment type="caution">
    <text evidence="2">The sequence shown here is derived from an EMBL/GenBank/DDBJ whole genome shotgun (WGS) entry which is preliminary data.</text>
</comment>